<protein>
    <submittedName>
        <fullName evidence="1">Uncharacterized protein</fullName>
    </submittedName>
</protein>
<organism evidence="1 2">
    <name type="scientific">Methylobacterium symbioticum</name>
    <dbReference type="NCBI Taxonomy" id="2584084"/>
    <lineage>
        <taxon>Bacteria</taxon>
        <taxon>Pseudomonadati</taxon>
        <taxon>Pseudomonadota</taxon>
        <taxon>Alphaproteobacteria</taxon>
        <taxon>Hyphomicrobiales</taxon>
        <taxon>Methylobacteriaceae</taxon>
        <taxon>Methylobacterium</taxon>
    </lineage>
</organism>
<dbReference type="RefSeq" id="WP_244612775.1">
    <property type="nucleotide sequence ID" value="NZ_CABFPH010000055.1"/>
</dbReference>
<evidence type="ECO:0000313" key="2">
    <source>
        <dbReference type="Proteomes" id="UP000410984"/>
    </source>
</evidence>
<name>A0A509EFM4_9HYPH</name>
<keyword evidence="2" id="KW-1185">Reference proteome</keyword>
<evidence type="ECO:0000313" key="1">
    <source>
        <dbReference type="EMBL" id="VUD72981.1"/>
    </source>
</evidence>
<reference evidence="1 2" key="1">
    <citation type="submission" date="2019-06" db="EMBL/GenBank/DDBJ databases">
        <authorList>
            <person name="Rodrigo-Torres L."/>
            <person name="Arahal R. D."/>
            <person name="Lucena T."/>
        </authorList>
    </citation>
    <scope>NUCLEOTIDE SEQUENCE [LARGE SCALE GENOMIC DNA]</scope>
    <source>
        <strain evidence="1 2">SB0023/3</strain>
    </source>
</reference>
<proteinExistence type="predicted"/>
<dbReference type="Proteomes" id="UP000410984">
    <property type="component" value="Unassembled WGS sequence"/>
</dbReference>
<dbReference type="AlphaFoldDB" id="A0A509EFM4"/>
<dbReference type="EMBL" id="CABFPH010000055">
    <property type="protein sequence ID" value="VUD72981.1"/>
    <property type="molecule type" value="Genomic_DNA"/>
</dbReference>
<gene>
    <name evidence="1" type="ORF">MET9862_03590</name>
</gene>
<sequence>MATKPRKSHLVRQDVERFRSGTDARSWAEYRQAQYKRALIGIQPDLFGAPVVEVFRPSPKMTAPETGTPEYEVEMFHGLPPEKQALRLAADPQTPFARTTRGSLTEAEKAALIVSAANWLRVGQPVRIAGAPLTLDGDAGRRVGHTGVVWRLCRPAFADHAYVNLDLIGAERSEKVVFVELCDVEPIEAAAFRAARPR</sequence>
<accession>A0A509EFM4</accession>